<evidence type="ECO:0000313" key="2">
    <source>
        <dbReference type="Proteomes" id="UP000199409"/>
    </source>
</evidence>
<gene>
    <name evidence="1" type="ORF">SAMN05660420_00892</name>
</gene>
<name>A0A1H3XAY6_9BACT</name>
<reference evidence="1 2" key="1">
    <citation type="submission" date="2016-10" db="EMBL/GenBank/DDBJ databases">
        <authorList>
            <person name="de Groot N.N."/>
        </authorList>
    </citation>
    <scope>NUCLEOTIDE SEQUENCE [LARGE SCALE GENOMIC DNA]</scope>
    <source>
        <strain evidence="1 2">DSM 7343</strain>
    </source>
</reference>
<dbReference type="RefSeq" id="WP_139167463.1">
    <property type="nucleotide sequence ID" value="NZ_FNQN01000002.1"/>
</dbReference>
<dbReference type="Proteomes" id="UP000199409">
    <property type="component" value="Unassembled WGS sequence"/>
</dbReference>
<keyword evidence="2" id="KW-1185">Reference proteome</keyword>
<organism evidence="1 2">
    <name type="scientific">Desulfuromusa kysingii</name>
    <dbReference type="NCBI Taxonomy" id="37625"/>
    <lineage>
        <taxon>Bacteria</taxon>
        <taxon>Pseudomonadati</taxon>
        <taxon>Thermodesulfobacteriota</taxon>
        <taxon>Desulfuromonadia</taxon>
        <taxon>Desulfuromonadales</taxon>
        <taxon>Geopsychrobacteraceae</taxon>
        <taxon>Desulfuromusa</taxon>
    </lineage>
</organism>
<dbReference type="InterPro" id="IPR012347">
    <property type="entry name" value="Ferritin-like"/>
</dbReference>
<dbReference type="InterPro" id="IPR009078">
    <property type="entry name" value="Ferritin-like_SF"/>
</dbReference>
<protein>
    <submittedName>
        <fullName evidence="1">Rubrerythrin</fullName>
    </submittedName>
</protein>
<accession>A0A1H3XAY6</accession>
<dbReference type="EMBL" id="FNQN01000002">
    <property type="protein sequence ID" value="SDZ96390.1"/>
    <property type="molecule type" value="Genomic_DNA"/>
</dbReference>
<dbReference type="Gene3D" id="1.20.1260.10">
    <property type="match status" value="1"/>
</dbReference>
<evidence type="ECO:0000313" key="1">
    <source>
        <dbReference type="EMBL" id="SDZ96390.1"/>
    </source>
</evidence>
<proteinExistence type="predicted"/>
<dbReference type="SUPFAM" id="SSF47240">
    <property type="entry name" value="Ferritin-like"/>
    <property type="match status" value="1"/>
</dbReference>
<sequence length="156" mass="17870">MNHKIDMRKFLNTCVAIEKSIASIYRQFAATIPEDEELQAIWIKLAKEEDQHAMDISFAARLPHEGVYQVKNLTQSRVDQLLTITKDVLNKAKLTNLSAQAAANITLKLEQEFLDVHIAASVEFETASMQKMFQSISKNEEEHCREIKAYCDKIKQ</sequence>
<dbReference type="OrthoDB" id="5402531at2"/>
<dbReference type="AlphaFoldDB" id="A0A1H3XAY6"/>